<dbReference type="GO" id="GO:0006506">
    <property type="term" value="P:GPI anchor biosynthetic process"/>
    <property type="evidence" value="ECO:0007669"/>
    <property type="project" value="InterPro"/>
</dbReference>
<dbReference type="AlphaFoldDB" id="A0A7R8ZF14"/>
<dbReference type="GO" id="GO:0005783">
    <property type="term" value="C:endoplasmic reticulum"/>
    <property type="evidence" value="ECO:0007669"/>
    <property type="project" value="TreeGrafter"/>
</dbReference>
<gene>
    <name evidence="2" type="ORF">TDIB3V08_LOCUS10328</name>
</gene>
<dbReference type="EMBL" id="OA571753">
    <property type="protein sequence ID" value="CAD7204166.1"/>
    <property type="molecule type" value="Genomic_DNA"/>
</dbReference>
<organism evidence="2">
    <name type="scientific">Timema douglasi</name>
    <name type="common">Walking stick</name>
    <dbReference type="NCBI Taxonomy" id="61478"/>
    <lineage>
        <taxon>Eukaryota</taxon>
        <taxon>Metazoa</taxon>
        <taxon>Ecdysozoa</taxon>
        <taxon>Arthropoda</taxon>
        <taxon>Hexapoda</taxon>
        <taxon>Insecta</taxon>
        <taxon>Pterygota</taxon>
        <taxon>Neoptera</taxon>
        <taxon>Polyneoptera</taxon>
        <taxon>Phasmatodea</taxon>
        <taxon>Timematodea</taxon>
        <taxon>Timematoidea</taxon>
        <taxon>Timematidae</taxon>
        <taxon>Timema</taxon>
    </lineage>
</organism>
<keyword evidence="1" id="KW-0472">Membrane</keyword>
<reference evidence="2" key="1">
    <citation type="submission" date="2020-11" db="EMBL/GenBank/DDBJ databases">
        <authorList>
            <person name="Tran Van P."/>
        </authorList>
    </citation>
    <scope>NUCLEOTIDE SEQUENCE</scope>
</reference>
<dbReference type="InterPro" id="IPR007720">
    <property type="entry name" value="PigQ/GPI1"/>
</dbReference>
<keyword evidence="1" id="KW-1133">Transmembrane helix</keyword>
<feature type="transmembrane region" description="Helical" evidence="1">
    <location>
        <begin position="127"/>
        <end position="150"/>
    </location>
</feature>
<evidence type="ECO:0000256" key="1">
    <source>
        <dbReference type="SAM" id="Phobius"/>
    </source>
</evidence>
<feature type="transmembrane region" description="Helical" evidence="1">
    <location>
        <begin position="97"/>
        <end position="121"/>
    </location>
</feature>
<evidence type="ECO:0008006" key="3">
    <source>
        <dbReference type="Google" id="ProtNLM"/>
    </source>
</evidence>
<evidence type="ECO:0000313" key="2">
    <source>
        <dbReference type="EMBL" id="CAD7204166.1"/>
    </source>
</evidence>
<keyword evidence="1" id="KW-0812">Transmembrane</keyword>
<dbReference type="PANTHER" id="PTHR21329:SF3">
    <property type="entry name" value="PHOSPHATIDYLINOSITOL N-ACETYLGLUCOSAMINYLTRANSFERASE SUBUNIT Q"/>
    <property type="match status" value="1"/>
</dbReference>
<protein>
    <recommendedName>
        <fullName evidence="3">Phosphatidylinositol N-acetylglucosaminyltransferase subunit Q</fullName>
    </recommendedName>
</protein>
<feature type="transmembrane region" description="Helical" evidence="1">
    <location>
        <begin position="171"/>
        <end position="194"/>
    </location>
</feature>
<name>A0A7R8ZF14_TIMDO</name>
<dbReference type="GO" id="GO:0016020">
    <property type="term" value="C:membrane"/>
    <property type="evidence" value="ECO:0007669"/>
    <property type="project" value="InterPro"/>
</dbReference>
<accession>A0A7R8ZF14</accession>
<proteinExistence type="predicted"/>
<dbReference type="Pfam" id="PF05024">
    <property type="entry name" value="Gpi1"/>
    <property type="match status" value="1"/>
</dbReference>
<sequence>MIQHNPTQPVDSDQLFYTNMLANILKKLGSMVLSMAEVDPTLPTLYLSSKCVILSRVAVKQMPPTSWSAWSSIRDDAGGSSFNAVLAKPLLELASEIFLCFGYLGLTFQVSILIDLLGLVSFHVYCIYVYAARLYSLQLSGLLALFRLFLGKKYNPLRGRVDSCQYSPDQLFVGTLAFTILLFLLPTTFMYYIVFTTMEVGAILGEGTHASVAGNSQGLGVIPKGPQPGGKDKPNPEKGGTQRVLAIVYEGDFRVNPFTATRAFSHGLEGDLRIKWSSNRVAFSILTLEDRTIILERFITQLWTPAEDIHSELTDGIQREECHTLGCARCWPGSAGKAVPSDSRNSGWAPAVAGIIMGMPSAHRHLLDLCIVRRPLNSTSLVNAWDFPRLLGGGASAVTLGVQPVARQTTPLP</sequence>
<dbReference type="PANTHER" id="PTHR21329">
    <property type="entry name" value="PHOSPHATIDYLINOSITOL N-ACETYLGLUCOSAMINYLTRANSFERASE SUBUNIT Q-RELATED"/>
    <property type="match status" value="1"/>
</dbReference>